<sequence>MRILEIFRGHFTIDFNVKHLFSELKPIRDLPSHIIYFRTLRYTIPVVKDILLNNLDKSSIDSVIKLLTDELENFDVVITSLSENDEYETDAEWLLNKITTDVKIAYFSGFEFMIEWLG</sequence>
<dbReference type="EMBL" id="CABPRJ010000984">
    <property type="protein sequence ID" value="VVC34152.1"/>
    <property type="molecule type" value="Genomic_DNA"/>
</dbReference>
<dbReference type="Proteomes" id="UP000325440">
    <property type="component" value="Unassembled WGS sequence"/>
</dbReference>
<organism evidence="1 2">
    <name type="scientific">Cinara cedri</name>
    <dbReference type="NCBI Taxonomy" id="506608"/>
    <lineage>
        <taxon>Eukaryota</taxon>
        <taxon>Metazoa</taxon>
        <taxon>Ecdysozoa</taxon>
        <taxon>Arthropoda</taxon>
        <taxon>Hexapoda</taxon>
        <taxon>Insecta</taxon>
        <taxon>Pterygota</taxon>
        <taxon>Neoptera</taxon>
        <taxon>Paraneoptera</taxon>
        <taxon>Hemiptera</taxon>
        <taxon>Sternorrhyncha</taxon>
        <taxon>Aphidomorpha</taxon>
        <taxon>Aphidoidea</taxon>
        <taxon>Aphididae</taxon>
        <taxon>Lachninae</taxon>
        <taxon>Cinara</taxon>
    </lineage>
</organism>
<name>A0A5E4MPK7_9HEMI</name>
<keyword evidence="2" id="KW-1185">Reference proteome</keyword>
<reference evidence="1 2" key="1">
    <citation type="submission" date="2019-08" db="EMBL/GenBank/DDBJ databases">
        <authorList>
            <person name="Alioto T."/>
            <person name="Alioto T."/>
            <person name="Gomez Garrido J."/>
        </authorList>
    </citation>
    <scope>NUCLEOTIDE SEQUENCE [LARGE SCALE GENOMIC DNA]</scope>
</reference>
<proteinExistence type="predicted"/>
<gene>
    <name evidence="1" type="ORF">CINCED_3A015561</name>
</gene>
<protein>
    <submittedName>
        <fullName evidence="1">Uncharacterized protein</fullName>
    </submittedName>
</protein>
<evidence type="ECO:0000313" key="2">
    <source>
        <dbReference type="Proteomes" id="UP000325440"/>
    </source>
</evidence>
<evidence type="ECO:0000313" key="1">
    <source>
        <dbReference type="EMBL" id="VVC34152.1"/>
    </source>
</evidence>
<dbReference type="AlphaFoldDB" id="A0A5E4MPK7"/>
<accession>A0A5E4MPK7</accession>